<evidence type="ECO:0000313" key="3">
    <source>
        <dbReference type="EMBL" id="KAK1757933.1"/>
    </source>
</evidence>
<organism evidence="3 4">
    <name type="scientific">Echria macrotheca</name>
    <dbReference type="NCBI Taxonomy" id="438768"/>
    <lineage>
        <taxon>Eukaryota</taxon>
        <taxon>Fungi</taxon>
        <taxon>Dikarya</taxon>
        <taxon>Ascomycota</taxon>
        <taxon>Pezizomycotina</taxon>
        <taxon>Sordariomycetes</taxon>
        <taxon>Sordariomycetidae</taxon>
        <taxon>Sordariales</taxon>
        <taxon>Schizotheciaceae</taxon>
        <taxon>Echria</taxon>
    </lineage>
</organism>
<dbReference type="InterPro" id="IPR050447">
    <property type="entry name" value="Erg6_SMT_methyltransf"/>
</dbReference>
<dbReference type="EMBL" id="MU839830">
    <property type="protein sequence ID" value="KAK1757933.1"/>
    <property type="molecule type" value="Genomic_DNA"/>
</dbReference>
<dbReference type="GO" id="GO:0006696">
    <property type="term" value="P:ergosterol biosynthetic process"/>
    <property type="evidence" value="ECO:0007669"/>
    <property type="project" value="TreeGrafter"/>
</dbReference>
<sequence>MATLTSPVLITPADSFNQRASDSSENDAIAHEKRLAALNPFLAKSRKQSRKAQRTPKNPDAITLELLNELDRESQTNRLQTFRTSFRYLRNLTQQQVDDFMASYVIYNLDWADESQMVAALGPNYRDRVGECLRAYYGVLNHLCALGAVEKMYIPPLMDRRASVLENQLLYERAIARSIGLKSGDRVLDLGCGRGRVAAHMATAIPGVQVTGINIDPNQIAQARVFSDERGLPNEFVVQDFNSLPLPFSDNQFDAFYQIQALSLCKDLPALFREIYRVVKPGARVSLLDWVSLPAYDPGNAEHVELMRRVKPLIGAVGTPTPKSLEVALEAAGFVVVKSENASLDGLQALLIDKVDVYFRAMRQMILGMVKLRMLPPHFKTLIDRLCLDGEAFVKMDKMRLITTSYWVVAEKPVR</sequence>
<evidence type="ECO:0000256" key="1">
    <source>
        <dbReference type="ARBA" id="ARBA00022679"/>
    </source>
</evidence>
<dbReference type="Pfam" id="PF08241">
    <property type="entry name" value="Methyltransf_11"/>
    <property type="match status" value="1"/>
</dbReference>
<evidence type="ECO:0000313" key="4">
    <source>
        <dbReference type="Proteomes" id="UP001239445"/>
    </source>
</evidence>
<keyword evidence="1" id="KW-0808">Transferase</keyword>
<dbReference type="GO" id="GO:0005783">
    <property type="term" value="C:endoplasmic reticulum"/>
    <property type="evidence" value="ECO:0007669"/>
    <property type="project" value="TreeGrafter"/>
</dbReference>
<gene>
    <name evidence="3" type="ORF">QBC47DRAFT_377320</name>
</gene>
<dbReference type="SUPFAM" id="SSF53335">
    <property type="entry name" value="S-adenosyl-L-methionine-dependent methyltransferases"/>
    <property type="match status" value="1"/>
</dbReference>
<protein>
    <submittedName>
        <fullName evidence="3">S-adenosyl-L-methionine-dependent methyltransferase</fullName>
    </submittedName>
</protein>
<dbReference type="Gene3D" id="3.40.50.150">
    <property type="entry name" value="Vaccinia Virus protein VP39"/>
    <property type="match status" value="1"/>
</dbReference>
<dbReference type="GO" id="GO:0003838">
    <property type="term" value="F:sterol 24-C-methyltransferase activity"/>
    <property type="evidence" value="ECO:0007669"/>
    <property type="project" value="TreeGrafter"/>
</dbReference>
<proteinExistence type="predicted"/>
<dbReference type="GO" id="GO:0032259">
    <property type="term" value="P:methylation"/>
    <property type="evidence" value="ECO:0007669"/>
    <property type="project" value="UniProtKB-KW"/>
</dbReference>
<evidence type="ECO:0000259" key="2">
    <source>
        <dbReference type="Pfam" id="PF08241"/>
    </source>
</evidence>
<dbReference type="CDD" id="cd02440">
    <property type="entry name" value="AdoMet_MTases"/>
    <property type="match status" value="1"/>
</dbReference>
<name>A0AAJ0FC38_9PEZI</name>
<dbReference type="AlphaFoldDB" id="A0AAJ0FC38"/>
<dbReference type="Proteomes" id="UP001239445">
    <property type="component" value="Unassembled WGS sequence"/>
</dbReference>
<keyword evidence="3" id="KW-0489">Methyltransferase</keyword>
<keyword evidence="4" id="KW-1185">Reference proteome</keyword>
<accession>A0AAJ0FC38</accession>
<dbReference type="PANTHER" id="PTHR44068:SF4">
    <property type="entry name" value="S-ADENOSYL-METHIONINE-STEROL-C-METHYLTRANSFERAS (AFU_ORTHOLOGUE AFUA_4G09190)"/>
    <property type="match status" value="1"/>
</dbReference>
<dbReference type="InterPro" id="IPR029063">
    <property type="entry name" value="SAM-dependent_MTases_sf"/>
</dbReference>
<comment type="caution">
    <text evidence="3">The sequence shown here is derived from an EMBL/GenBank/DDBJ whole genome shotgun (WGS) entry which is preliminary data.</text>
</comment>
<dbReference type="InterPro" id="IPR013216">
    <property type="entry name" value="Methyltransf_11"/>
</dbReference>
<dbReference type="PANTHER" id="PTHR44068">
    <property type="entry name" value="ZGC:194242"/>
    <property type="match status" value="1"/>
</dbReference>
<reference evidence="3" key="1">
    <citation type="submission" date="2023-06" db="EMBL/GenBank/DDBJ databases">
        <title>Genome-scale phylogeny and comparative genomics of the fungal order Sordariales.</title>
        <authorList>
            <consortium name="Lawrence Berkeley National Laboratory"/>
            <person name="Hensen N."/>
            <person name="Bonometti L."/>
            <person name="Westerberg I."/>
            <person name="Brannstrom I.O."/>
            <person name="Guillou S."/>
            <person name="Cros-Aarteil S."/>
            <person name="Calhoun S."/>
            <person name="Haridas S."/>
            <person name="Kuo A."/>
            <person name="Mondo S."/>
            <person name="Pangilinan J."/>
            <person name="Riley R."/>
            <person name="Labutti K."/>
            <person name="Andreopoulos B."/>
            <person name="Lipzen A."/>
            <person name="Chen C."/>
            <person name="Yanf M."/>
            <person name="Daum C."/>
            <person name="Ng V."/>
            <person name="Clum A."/>
            <person name="Steindorff A."/>
            <person name="Ohm R."/>
            <person name="Martin F."/>
            <person name="Silar P."/>
            <person name="Natvig D."/>
            <person name="Lalanne C."/>
            <person name="Gautier V."/>
            <person name="Ament-Velasquez S.L."/>
            <person name="Kruys A."/>
            <person name="Hutchinson M.I."/>
            <person name="Powell A.J."/>
            <person name="Barry K."/>
            <person name="Miller A.N."/>
            <person name="Grigoriev I.V."/>
            <person name="Debuchy R."/>
            <person name="Gladieux P."/>
            <person name="Thoren M.H."/>
            <person name="Johannesson H."/>
        </authorList>
    </citation>
    <scope>NUCLEOTIDE SEQUENCE</scope>
    <source>
        <strain evidence="3">PSN4</strain>
    </source>
</reference>
<feature type="domain" description="Methyltransferase type 11" evidence="2">
    <location>
        <begin position="188"/>
        <end position="285"/>
    </location>
</feature>